<protein>
    <submittedName>
        <fullName evidence="1">Uncharacterized protein</fullName>
    </submittedName>
</protein>
<proteinExistence type="predicted"/>
<sequence>MSMQNTCREKKRYVKKNRSTNYAIKPASIECDTKDTRAHDSDKTKRLYKQSAPNKAVFFR</sequence>
<dbReference type="OrthoDB" id="1669814at2759"/>
<dbReference type="EMBL" id="ML737124">
    <property type="protein sequence ID" value="KAE8344466.1"/>
    <property type="molecule type" value="Genomic_DNA"/>
</dbReference>
<dbReference type="Proteomes" id="UP000325558">
    <property type="component" value="Unassembled WGS sequence"/>
</dbReference>
<organism evidence="1">
    <name type="scientific">Aspergillus arachidicola</name>
    <dbReference type="NCBI Taxonomy" id="656916"/>
    <lineage>
        <taxon>Eukaryota</taxon>
        <taxon>Fungi</taxon>
        <taxon>Dikarya</taxon>
        <taxon>Ascomycota</taxon>
        <taxon>Pezizomycotina</taxon>
        <taxon>Eurotiomycetes</taxon>
        <taxon>Eurotiomycetidae</taxon>
        <taxon>Eurotiales</taxon>
        <taxon>Aspergillaceae</taxon>
        <taxon>Aspergillus</taxon>
        <taxon>Aspergillus subgen. Circumdati</taxon>
    </lineage>
</organism>
<reference evidence="1" key="1">
    <citation type="submission" date="2019-04" db="EMBL/GenBank/DDBJ databases">
        <title>Friends and foes A comparative genomics study of 23 Aspergillus species from section Flavi.</title>
        <authorList>
            <consortium name="DOE Joint Genome Institute"/>
            <person name="Kjaerbolling I."/>
            <person name="Vesth T."/>
            <person name="Frisvad J.C."/>
            <person name="Nybo J.L."/>
            <person name="Theobald S."/>
            <person name="Kildgaard S."/>
            <person name="Isbrandt T."/>
            <person name="Kuo A."/>
            <person name="Sato A."/>
            <person name="Lyhne E.K."/>
            <person name="Kogle M.E."/>
            <person name="Wiebenga A."/>
            <person name="Kun R.S."/>
            <person name="Lubbers R.J."/>
            <person name="Makela M.R."/>
            <person name="Barry K."/>
            <person name="Chovatia M."/>
            <person name="Clum A."/>
            <person name="Daum C."/>
            <person name="Haridas S."/>
            <person name="He G."/>
            <person name="LaButti K."/>
            <person name="Lipzen A."/>
            <person name="Mondo S."/>
            <person name="Riley R."/>
            <person name="Salamov A."/>
            <person name="Simmons B.A."/>
            <person name="Magnuson J.K."/>
            <person name="Henrissat B."/>
            <person name="Mortensen U.H."/>
            <person name="Larsen T.O."/>
            <person name="Devries R.P."/>
            <person name="Grigoriev I.V."/>
            <person name="Machida M."/>
            <person name="Baker S.E."/>
            <person name="Andersen M.R."/>
        </authorList>
    </citation>
    <scope>NUCLEOTIDE SEQUENCE</scope>
    <source>
        <strain evidence="1">CBS 117612</strain>
    </source>
</reference>
<evidence type="ECO:0000313" key="1">
    <source>
        <dbReference type="EMBL" id="KAE8344466.1"/>
    </source>
</evidence>
<dbReference type="AlphaFoldDB" id="A0A5N6YIS8"/>
<accession>A0A5N6YIS8</accession>
<name>A0A5N6YIS8_9EURO</name>
<gene>
    <name evidence="1" type="ORF">BDV24DRAFT_17551</name>
</gene>